<accession>A0A0K9Q507</accession>
<feature type="compositionally biased region" description="Polar residues" evidence="1">
    <location>
        <begin position="287"/>
        <end position="309"/>
    </location>
</feature>
<gene>
    <name evidence="2" type="ORF">ZOSMA_113G00320</name>
</gene>
<sequence>MLLRSARNLYPVIRRYSVGSRPPSIDSSTNLRHLVAPTHPPLPYRTTKNIGNHSGVLANAEEIRQITDLSRHEEMHLRQDKKLGNKIASRDKINFLFEVLHGLDDSKEAVYGALDAWVAWEKDFPIIRIRRALLSLQKEGHWHRVIQVLKWILSKGQGNTMGTYELLILALDKDKRPEEAHNIWKHKSSYDLRSVPWKLCDLMISIYYRNNMLDRLVKLFKDLESYDRKPPRKSIIRKVTDACETMGSLEEKQRILDKYNYLFNETPNKQYRKSQKASKKMEKNPVENVQNGNSEASDDAQVTSLPSNC</sequence>
<name>A0A0K9Q507_ZOSMR</name>
<dbReference type="OMA" id="QNFPIGS"/>
<dbReference type="Proteomes" id="UP000036987">
    <property type="component" value="Unassembled WGS sequence"/>
</dbReference>
<feature type="region of interest" description="Disordered" evidence="1">
    <location>
        <begin position="270"/>
        <end position="309"/>
    </location>
</feature>
<dbReference type="Gene3D" id="1.25.40.10">
    <property type="entry name" value="Tetratricopeptide repeat domain"/>
    <property type="match status" value="1"/>
</dbReference>
<dbReference type="PANTHER" id="PTHR47603">
    <property type="entry name" value="PPR CONTAINING-LIKE PROTEIN"/>
    <property type="match status" value="1"/>
</dbReference>
<dbReference type="InterPro" id="IPR011990">
    <property type="entry name" value="TPR-like_helical_dom_sf"/>
</dbReference>
<dbReference type="PANTHER" id="PTHR47603:SF1">
    <property type="entry name" value="PPR CONTAINING-LIKE PROTEIN"/>
    <property type="match status" value="1"/>
</dbReference>
<keyword evidence="3" id="KW-1185">Reference proteome</keyword>
<dbReference type="EMBL" id="LFYR01000158">
    <property type="protein sequence ID" value="KMZ75545.1"/>
    <property type="molecule type" value="Genomic_DNA"/>
</dbReference>
<dbReference type="AlphaFoldDB" id="A0A0K9Q507"/>
<protein>
    <submittedName>
        <fullName evidence="2">Pentatricopeptide repeat-containing protein</fullName>
    </submittedName>
</protein>
<evidence type="ECO:0000256" key="1">
    <source>
        <dbReference type="SAM" id="MobiDB-lite"/>
    </source>
</evidence>
<organism evidence="2 3">
    <name type="scientific">Zostera marina</name>
    <name type="common">Eelgrass</name>
    <dbReference type="NCBI Taxonomy" id="29655"/>
    <lineage>
        <taxon>Eukaryota</taxon>
        <taxon>Viridiplantae</taxon>
        <taxon>Streptophyta</taxon>
        <taxon>Embryophyta</taxon>
        <taxon>Tracheophyta</taxon>
        <taxon>Spermatophyta</taxon>
        <taxon>Magnoliopsida</taxon>
        <taxon>Liliopsida</taxon>
        <taxon>Zosteraceae</taxon>
        <taxon>Zostera</taxon>
    </lineage>
</organism>
<reference evidence="3" key="1">
    <citation type="journal article" date="2016" name="Nature">
        <title>The genome of the seagrass Zostera marina reveals angiosperm adaptation to the sea.</title>
        <authorList>
            <person name="Olsen J.L."/>
            <person name="Rouze P."/>
            <person name="Verhelst B."/>
            <person name="Lin Y.-C."/>
            <person name="Bayer T."/>
            <person name="Collen J."/>
            <person name="Dattolo E."/>
            <person name="De Paoli E."/>
            <person name="Dittami S."/>
            <person name="Maumus F."/>
            <person name="Michel G."/>
            <person name="Kersting A."/>
            <person name="Lauritano C."/>
            <person name="Lohaus R."/>
            <person name="Toepel M."/>
            <person name="Tonon T."/>
            <person name="Vanneste K."/>
            <person name="Amirebrahimi M."/>
            <person name="Brakel J."/>
            <person name="Bostroem C."/>
            <person name="Chovatia M."/>
            <person name="Grimwood J."/>
            <person name="Jenkins J.W."/>
            <person name="Jueterbock A."/>
            <person name="Mraz A."/>
            <person name="Stam W.T."/>
            <person name="Tice H."/>
            <person name="Bornberg-Bauer E."/>
            <person name="Green P.J."/>
            <person name="Pearson G.A."/>
            <person name="Procaccini G."/>
            <person name="Duarte C.M."/>
            <person name="Schmutz J."/>
            <person name="Reusch T.B.H."/>
            <person name="Van de Peer Y."/>
        </authorList>
    </citation>
    <scope>NUCLEOTIDE SEQUENCE [LARGE SCALE GENOMIC DNA]</scope>
    <source>
        <strain evidence="3">cv. Finnish</strain>
    </source>
</reference>
<dbReference type="OrthoDB" id="1878928at2759"/>
<evidence type="ECO:0000313" key="2">
    <source>
        <dbReference type="EMBL" id="KMZ75545.1"/>
    </source>
</evidence>
<proteinExistence type="predicted"/>
<comment type="caution">
    <text evidence="2">The sequence shown here is derived from an EMBL/GenBank/DDBJ whole genome shotgun (WGS) entry which is preliminary data.</text>
</comment>
<evidence type="ECO:0000313" key="3">
    <source>
        <dbReference type="Proteomes" id="UP000036987"/>
    </source>
</evidence>